<evidence type="ECO:0000313" key="3">
    <source>
        <dbReference type="Proteomes" id="UP000013963"/>
    </source>
</evidence>
<dbReference type="eggNOG" id="COG1520">
    <property type="taxonomic scope" value="Bacteria"/>
</dbReference>
<dbReference type="OrthoDB" id="358279at2"/>
<keyword evidence="1" id="KW-1133">Transmembrane helix</keyword>
<dbReference type="STRING" id="1276229.SSYRP_v1c05610"/>
<feature type="transmembrane region" description="Helical" evidence="1">
    <location>
        <begin position="162"/>
        <end position="185"/>
    </location>
</feature>
<evidence type="ECO:0000313" key="2">
    <source>
        <dbReference type="EMBL" id="AGM26151.1"/>
    </source>
</evidence>
<accession>R4ULS0</accession>
<dbReference type="Gene3D" id="2.80.10.50">
    <property type="match status" value="1"/>
</dbReference>
<organism evidence="2 3">
    <name type="scientific">Spiroplasma syrphidicola EA-1</name>
    <dbReference type="NCBI Taxonomy" id="1276229"/>
    <lineage>
        <taxon>Bacteria</taxon>
        <taxon>Bacillati</taxon>
        <taxon>Mycoplasmatota</taxon>
        <taxon>Mollicutes</taxon>
        <taxon>Entomoplasmatales</taxon>
        <taxon>Spiroplasmataceae</taxon>
        <taxon>Spiroplasma</taxon>
    </lineage>
</organism>
<dbReference type="KEGG" id="ssyr:SSYRP_v1c05610"/>
<sequence length="696" mass="77635">MKNKMQVFYDNMCTSCQQKFKKVVSAVKKNILKDLDDLELFKCNIDKNHDIDEDNGVIPVAFIFCKHDSYAFFWKEDLYNGDGSPKLNMVNNVITLSQATIERIKEKSTNQQQLAVIKKEKTELIASKLINENSNSLKNHFGRQMLIMNRQHLLHMSKIKKLILSLGLGFILIIGVVAGTLGWYFTRIENKIAGSQSSDPNWRIDLAEVLTKRNLGPIPDNREETILNAAVAQNNNLKKDDLYLKNIKASKASVFVKSSSNIYLHNSSVEVNYLPELITLATDVKKVNFPKTVTSGTSEELLDIVKGSIENADLVTSNVKIENFNKIGDDVLQVDLTVIENSKIYLNSDVLKLYFSQSNRKLLSEVLTDVNLEDILNKKEDTIINKIGEKNPEVNLKAIEVEKGTILNSSAFIQVSTKYNEDYILDTDPIQVNYRVFNKDIGTVISSIPTTDSTEFNDATSGNGILYLDSIKKILVGTNTGLYLLNSDGTFKSKINDEMGDDNSIKAIGKLNDNTILVSTGRQTVWHLHSDGSVINQEKIQNSYTITSFLQLEDGTILAGGYNGAIYQLNKDGKVIATVQENLGVVISSLVKLSNNTILAGGWKNSIGGRIFQLTMAGKIIKKVGDFKNGIYSIIELKDETILATSMQTNYQLNDDGTVKEQVEAFRKSAFGTVQLPNGDFFMLSVEASVYKLRTE</sequence>
<dbReference type="PATRIC" id="fig|1276229.3.peg.556"/>
<dbReference type="Proteomes" id="UP000013963">
    <property type="component" value="Chromosome"/>
</dbReference>
<dbReference type="EMBL" id="CP005078">
    <property type="protein sequence ID" value="AGM26151.1"/>
    <property type="molecule type" value="Genomic_DNA"/>
</dbReference>
<keyword evidence="3" id="KW-1185">Reference proteome</keyword>
<gene>
    <name evidence="2" type="ORF">SSYRP_v1c05610</name>
</gene>
<keyword evidence="1" id="KW-0472">Membrane</keyword>
<keyword evidence="1" id="KW-0812">Transmembrane</keyword>
<name>R4ULS0_9MOLU</name>
<dbReference type="AlphaFoldDB" id="R4ULS0"/>
<proteinExistence type="predicted"/>
<dbReference type="SUPFAM" id="SSF101898">
    <property type="entry name" value="NHL repeat"/>
    <property type="match status" value="1"/>
</dbReference>
<evidence type="ECO:0000256" key="1">
    <source>
        <dbReference type="SAM" id="Phobius"/>
    </source>
</evidence>
<dbReference type="RefSeq" id="WP_016340797.1">
    <property type="nucleotide sequence ID" value="NC_021284.1"/>
</dbReference>
<reference evidence="2 3" key="1">
    <citation type="journal article" date="2013" name="Genome Biol. Evol.">
        <title>Complete genomes of two dipteran-associated spiroplasmas provided insights into the origin, dynamics, and impacts of viral invasion in spiroplasma.</title>
        <authorList>
            <person name="Ku C."/>
            <person name="Lo W.S."/>
            <person name="Chen L.L."/>
            <person name="Kuo C.H."/>
        </authorList>
    </citation>
    <scope>NUCLEOTIDE SEQUENCE [LARGE SCALE GENOMIC DNA]</scope>
    <source>
        <strain evidence="2">EA-1</strain>
    </source>
</reference>
<dbReference type="HOGENOM" id="CLU_025324_0_0_14"/>
<protein>
    <submittedName>
        <fullName evidence="2">Uncharacterized protein</fullName>
    </submittedName>
</protein>